<keyword evidence="7" id="KW-0275">Fatty acid biosynthesis</keyword>
<reference evidence="9" key="1">
    <citation type="submission" date="2020-05" db="EMBL/GenBank/DDBJ databases">
        <authorList>
            <person name="Chiriac C."/>
            <person name="Salcher M."/>
            <person name="Ghai R."/>
            <person name="Kavagutti S V."/>
        </authorList>
    </citation>
    <scope>NUCLEOTIDE SEQUENCE</scope>
</reference>
<dbReference type="EMBL" id="CAFBLS010000044">
    <property type="protein sequence ID" value="CAB4867382.1"/>
    <property type="molecule type" value="Genomic_DNA"/>
</dbReference>
<accession>A0A6J7D8U7</accession>
<evidence type="ECO:0000259" key="8">
    <source>
        <dbReference type="Pfam" id="PF01648"/>
    </source>
</evidence>
<keyword evidence="2" id="KW-0808">Transferase</keyword>
<evidence type="ECO:0000256" key="6">
    <source>
        <dbReference type="ARBA" id="ARBA00023098"/>
    </source>
</evidence>
<keyword evidence="5" id="KW-0460">Magnesium</keyword>
<dbReference type="NCBIfam" id="TIGR00516">
    <property type="entry name" value="acpS"/>
    <property type="match status" value="1"/>
</dbReference>
<keyword evidence="6" id="KW-0443">Lipid metabolism</keyword>
<keyword evidence="1" id="KW-0444">Lipid biosynthesis</keyword>
<sequence>MKDLPASVVGVGVDIVDVERFAAVLERTPTFVDRIFTMDESANDAGRRRSAQSLAARFAAKEAVAKVLVRTHGLQWHHCEVITDEHGNPNLRLTGTVAQAAEALGINRWHLSLSHDGGHAIAYVVAEGDIR</sequence>
<dbReference type="SUPFAM" id="SSF56214">
    <property type="entry name" value="4'-phosphopantetheinyl transferase"/>
    <property type="match status" value="1"/>
</dbReference>
<dbReference type="AlphaFoldDB" id="A0A6J7D8U7"/>
<dbReference type="InterPro" id="IPR008278">
    <property type="entry name" value="4-PPantetheinyl_Trfase_dom"/>
</dbReference>
<keyword evidence="3" id="KW-0479">Metal-binding</keyword>
<dbReference type="Pfam" id="PF01648">
    <property type="entry name" value="ACPS"/>
    <property type="match status" value="1"/>
</dbReference>
<organism evidence="9">
    <name type="scientific">freshwater metagenome</name>
    <dbReference type="NCBI Taxonomy" id="449393"/>
    <lineage>
        <taxon>unclassified sequences</taxon>
        <taxon>metagenomes</taxon>
        <taxon>ecological metagenomes</taxon>
    </lineage>
</organism>
<evidence type="ECO:0000256" key="7">
    <source>
        <dbReference type="ARBA" id="ARBA00023160"/>
    </source>
</evidence>
<evidence type="ECO:0000256" key="4">
    <source>
        <dbReference type="ARBA" id="ARBA00022832"/>
    </source>
</evidence>
<evidence type="ECO:0000256" key="2">
    <source>
        <dbReference type="ARBA" id="ARBA00022679"/>
    </source>
</evidence>
<dbReference type="GO" id="GO:0008897">
    <property type="term" value="F:holo-[acyl-carrier-protein] synthase activity"/>
    <property type="evidence" value="ECO:0007669"/>
    <property type="project" value="InterPro"/>
</dbReference>
<proteinExistence type="inferred from homology"/>
<dbReference type="NCBIfam" id="TIGR00556">
    <property type="entry name" value="pantethn_trn"/>
    <property type="match status" value="1"/>
</dbReference>
<dbReference type="HAMAP" id="MF_00101">
    <property type="entry name" value="AcpS"/>
    <property type="match status" value="1"/>
</dbReference>
<dbReference type="InterPro" id="IPR037143">
    <property type="entry name" value="4-PPantetheinyl_Trfase_dom_sf"/>
</dbReference>
<evidence type="ECO:0000256" key="1">
    <source>
        <dbReference type="ARBA" id="ARBA00022516"/>
    </source>
</evidence>
<dbReference type="Gene3D" id="3.90.470.20">
    <property type="entry name" value="4'-phosphopantetheinyl transferase domain"/>
    <property type="match status" value="1"/>
</dbReference>
<name>A0A6J7D8U7_9ZZZZ</name>
<dbReference type="GO" id="GO:0006633">
    <property type="term" value="P:fatty acid biosynthetic process"/>
    <property type="evidence" value="ECO:0007669"/>
    <property type="project" value="UniProtKB-KW"/>
</dbReference>
<dbReference type="InterPro" id="IPR004568">
    <property type="entry name" value="Ppantetheine-prot_Trfase_dom"/>
</dbReference>
<gene>
    <name evidence="9" type="ORF">UFOPK3402_00519</name>
</gene>
<keyword evidence="4" id="KW-0276">Fatty acid metabolism</keyword>
<dbReference type="InterPro" id="IPR002582">
    <property type="entry name" value="ACPS"/>
</dbReference>
<protein>
    <submittedName>
        <fullName evidence="9">Unannotated protein</fullName>
    </submittedName>
</protein>
<dbReference type="NCBIfam" id="NF000832">
    <property type="entry name" value="PRK00070.3-2"/>
    <property type="match status" value="1"/>
</dbReference>
<evidence type="ECO:0000256" key="3">
    <source>
        <dbReference type="ARBA" id="ARBA00022723"/>
    </source>
</evidence>
<dbReference type="GO" id="GO:0000287">
    <property type="term" value="F:magnesium ion binding"/>
    <property type="evidence" value="ECO:0007669"/>
    <property type="project" value="InterPro"/>
</dbReference>
<evidence type="ECO:0000256" key="5">
    <source>
        <dbReference type="ARBA" id="ARBA00022842"/>
    </source>
</evidence>
<evidence type="ECO:0000313" key="9">
    <source>
        <dbReference type="EMBL" id="CAB4867382.1"/>
    </source>
</evidence>
<feature type="domain" description="4'-phosphopantetheinyl transferase" evidence="8">
    <location>
        <begin position="10"/>
        <end position="123"/>
    </location>
</feature>